<dbReference type="GO" id="GO:0004145">
    <property type="term" value="F:diamine N-acetyltransferase activity"/>
    <property type="evidence" value="ECO:0007669"/>
    <property type="project" value="UniProtKB-EC"/>
</dbReference>
<dbReference type="Proteomes" id="UP000184600">
    <property type="component" value="Unassembled WGS sequence"/>
</dbReference>
<dbReference type="Pfam" id="PF00583">
    <property type="entry name" value="Acetyltransf_1"/>
    <property type="match status" value="1"/>
</dbReference>
<evidence type="ECO:0000313" key="3">
    <source>
        <dbReference type="Proteomes" id="UP000184600"/>
    </source>
</evidence>
<dbReference type="OrthoDB" id="336415at2"/>
<feature type="domain" description="N-acetyltransferase" evidence="1">
    <location>
        <begin position="4"/>
        <end position="164"/>
    </location>
</feature>
<dbReference type="PROSITE" id="PS51186">
    <property type="entry name" value="GNAT"/>
    <property type="match status" value="1"/>
</dbReference>
<reference evidence="3" key="1">
    <citation type="submission" date="2016-12" db="EMBL/GenBank/DDBJ databases">
        <authorList>
            <person name="Rodrigo-Torres L."/>
            <person name="Arahal R.D."/>
            <person name="Lucena T."/>
        </authorList>
    </citation>
    <scope>NUCLEOTIDE SEQUENCE [LARGE SCALE GENOMIC DNA]</scope>
</reference>
<dbReference type="RefSeq" id="WP_073586421.1">
    <property type="nucleotide sequence ID" value="NZ_AP024898.1"/>
</dbReference>
<dbReference type="EC" id="2.3.1.57" evidence="2"/>
<dbReference type="PANTHER" id="PTHR43415">
    <property type="entry name" value="SPERMIDINE N(1)-ACETYLTRANSFERASE"/>
    <property type="match status" value="1"/>
</dbReference>
<dbReference type="Gene3D" id="3.40.630.30">
    <property type="match status" value="1"/>
</dbReference>
<accession>A0A1M7Z2C5</accession>
<dbReference type="AlphaFoldDB" id="A0A1M7Z2C5"/>
<dbReference type="STRING" id="1117707.VQ7734_04759"/>
<protein>
    <submittedName>
        <fullName evidence="2">Spermidine N(1)-acetyltransferase</fullName>
        <ecNumber evidence="2">2.3.1.57</ecNumber>
    </submittedName>
</protein>
<dbReference type="InterPro" id="IPR000182">
    <property type="entry name" value="GNAT_dom"/>
</dbReference>
<dbReference type="EMBL" id="FRFG01000087">
    <property type="protein sequence ID" value="SHO58984.1"/>
    <property type="molecule type" value="Genomic_DNA"/>
</dbReference>
<keyword evidence="2" id="KW-0808">Transferase</keyword>
<name>A0A1M7Z2C5_9VIBR</name>
<keyword evidence="2" id="KW-0012">Acyltransferase</keyword>
<proteinExistence type="predicted"/>
<evidence type="ECO:0000259" key="1">
    <source>
        <dbReference type="PROSITE" id="PS51186"/>
    </source>
</evidence>
<dbReference type="InterPro" id="IPR016181">
    <property type="entry name" value="Acyl_CoA_acyltransferase"/>
</dbReference>
<dbReference type="SUPFAM" id="SSF55729">
    <property type="entry name" value="Acyl-CoA N-acyltransferases (Nat)"/>
    <property type="match status" value="1"/>
</dbReference>
<keyword evidence="3" id="KW-1185">Reference proteome</keyword>
<sequence length="166" mass="18576">MTAVTIRRAESSDAKALQELYQGINAYSGTLQLPHPSLELWKSRVSDIPPNHYVYVAVMGDEVVGNLGLEVYSQPRRRHVGYFGMAVKDNIQGKGVGSQLLSTAIDLADNWLNLKRVELTVFVDNARAVNLYKKFGFEIEGEAKAFAFRNGEYVDAYHMARVLHLS</sequence>
<gene>
    <name evidence="2" type="primary">speG_3</name>
    <name evidence="2" type="ORF">VQ7734_04759</name>
</gene>
<organism evidence="2 3">
    <name type="scientific">Vibrio quintilis</name>
    <dbReference type="NCBI Taxonomy" id="1117707"/>
    <lineage>
        <taxon>Bacteria</taxon>
        <taxon>Pseudomonadati</taxon>
        <taxon>Pseudomonadota</taxon>
        <taxon>Gammaproteobacteria</taxon>
        <taxon>Vibrionales</taxon>
        <taxon>Vibrionaceae</taxon>
        <taxon>Vibrio</taxon>
    </lineage>
</organism>
<evidence type="ECO:0000313" key="2">
    <source>
        <dbReference type="EMBL" id="SHO58984.1"/>
    </source>
</evidence>
<dbReference type="CDD" id="cd04301">
    <property type="entry name" value="NAT_SF"/>
    <property type="match status" value="1"/>
</dbReference>
<dbReference type="PANTHER" id="PTHR43415:SF3">
    <property type="entry name" value="GNAT-FAMILY ACETYLTRANSFERASE"/>
    <property type="match status" value="1"/>
</dbReference>